<dbReference type="Proteomes" id="UP000189739">
    <property type="component" value="Unassembled WGS sequence"/>
</dbReference>
<evidence type="ECO:0000313" key="8">
    <source>
        <dbReference type="Proteomes" id="UP000189739"/>
    </source>
</evidence>
<dbReference type="SUPFAM" id="SSF52540">
    <property type="entry name" value="P-loop containing nucleoside triphosphate hydrolases"/>
    <property type="match status" value="1"/>
</dbReference>
<keyword evidence="8" id="KW-1185">Reference proteome</keyword>
<dbReference type="GO" id="GO:0016887">
    <property type="term" value="F:ATP hydrolysis activity"/>
    <property type="evidence" value="ECO:0007669"/>
    <property type="project" value="InterPro"/>
</dbReference>
<dbReference type="Pfam" id="PF00005">
    <property type="entry name" value="ABC_tran"/>
    <property type="match status" value="1"/>
</dbReference>
<dbReference type="SMART" id="SM00382">
    <property type="entry name" value="AAA"/>
    <property type="match status" value="1"/>
</dbReference>
<dbReference type="PANTHER" id="PTHR42711:SF5">
    <property type="entry name" value="ABC TRANSPORTER ATP-BINDING PROTEIN NATA"/>
    <property type="match status" value="1"/>
</dbReference>
<evidence type="ECO:0000256" key="4">
    <source>
        <dbReference type="ARBA" id="ARBA00022741"/>
    </source>
</evidence>
<dbReference type="InterPro" id="IPR027417">
    <property type="entry name" value="P-loop_NTPase"/>
</dbReference>
<dbReference type="EMBL" id="MBTF01000010">
    <property type="protein sequence ID" value="OOQ60000.1"/>
    <property type="molecule type" value="Genomic_DNA"/>
</dbReference>
<reference evidence="7 8" key="1">
    <citation type="submission" date="2016-07" db="EMBL/GenBank/DDBJ databases">
        <title>Genomic analysis of zinc-resistant bacterium Mucilaginibacter pedocola TBZ30.</title>
        <authorList>
            <person name="Huang J."/>
            <person name="Tang J."/>
        </authorList>
    </citation>
    <scope>NUCLEOTIDE SEQUENCE [LARGE SCALE GENOMIC DNA]</scope>
    <source>
        <strain evidence="7 8">TBZ30</strain>
    </source>
</reference>
<protein>
    <recommendedName>
        <fullName evidence="6">ABC transporter domain-containing protein</fullName>
    </recommendedName>
</protein>
<dbReference type="InterPro" id="IPR003593">
    <property type="entry name" value="AAA+_ATPase"/>
</dbReference>
<sequence length="421" mass="47404">MTVKYPVINDEANEVVNSLQLDVVQGYAGLIRFGEKYKANSKIQAKIILLGSEISEALSENGGLILLDTSKLEYISQATKLLFEIVDTFDETAMNDYKIEKVRLSFIDKAKSASVYQCKNITRKLDNFFIHPISFELKLGEITSVVGQNGNGKSTLLKIIAGELGIDEGSHIYPTFSPNGLNWIKIKQQIAYIPQDIREPAKFNSKRDYIHFTVGAKGITGKENIENVEYIIARLGLKKYQDYPWGKLSGGYKLRFELARQLAWNPQLLIMDEPLAHLDIKTQQLFLDDLRKLTDSLKFPMSVILSSQNLYDIESVSDNVIFLNQGKAVYNGSVGAISNTIGYNSFLFKTTCSLTELKNILTPLAKHIKEIRADHGELMLITSQLITGKVLLNKMIESDVAITYFRDTSNSSRIFFENEIV</sequence>
<feature type="domain" description="ABC transporter" evidence="6">
    <location>
        <begin position="102"/>
        <end position="350"/>
    </location>
</feature>
<keyword evidence="5" id="KW-0067">ATP-binding</keyword>
<proteinExistence type="inferred from homology"/>
<dbReference type="GO" id="GO:0005524">
    <property type="term" value="F:ATP binding"/>
    <property type="evidence" value="ECO:0007669"/>
    <property type="project" value="UniProtKB-KW"/>
</dbReference>
<dbReference type="Gene3D" id="3.40.50.300">
    <property type="entry name" value="P-loop containing nucleotide triphosphate hydrolases"/>
    <property type="match status" value="1"/>
</dbReference>
<keyword evidence="2" id="KW-0813">Transport</keyword>
<dbReference type="OrthoDB" id="963173at2"/>
<name>A0A1S9PGC0_9SPHI</name>
<dbReference type="PANTHER" id="PTHR42711">
    <property type="entry name" value="ABC TRANSPORTER ATP-BINDING PROTEIN"/>
    <property type="match status" value="1"/>
</dbReference>
<organism evidence="7 8">
    <name type="scientific">Mucilaginibacter pedocola</name>
    <dbReference type="NCBI Taxonomy" id="1792845"/>
    <lineage>
        <taxon>Bacteria</taxon>
        <taxon>Pseudomonadati</taxon>
        <taxon>Bacteroidota</taxon>
        <taxon>Sphingobacteriia</taxon>
        <taxon>Sphingobacteriales</taxon>
        <taxon>Sphingobacteriaceae</taxon>
        <taxon>Mucilaginibacter</taxon>
    </lineage>
</organism>
<evidence type="ECO:0000256" key="5">
    <source>
        <dbReference type="ARBA" id="ARBA00022840"/>
    </source>
</evidence>
<comment type="similarity">
    <text evidence="1">Belongs to the ABC transporter superfamily.</text>
</comment>
<comment type="caution">
    <text evidence="7">The sequence shown here is derived from an EMBL/GenBank/DDBJ whole genome shotgun (WGS) entry which is preliminary data.</text>
</comment>
<dbReference type="RefSeq" id="WP_078347974.1">
    <property type="nucleotide sequence ID" value="NZ_MBTF01000010.1"/>
</dbReference>
<accession>A0A1S9PGC0</accession>
<dbReference type="InterPro" id="IPR003439">
    <property type="entry name" value="ABC_transporter-like_ATP-bd"/>
</dbReference>
<keyword evidence="4" id="KW-0547">Nucleotide-binding</keyword>
<dbReference type="AlphaFoldDB" id="A0A1S9PGC0"/>
<gene>
    <name evidence="7" type="ORF">BC343_27100</name>
</gene>
<evidence type="ECO:0000256" key="1">
    <source>
        <dbReference type="ARBA" id="ARBA00005417"/>
    </source>
</evidence>
<evidence type="ECO:0000256" key="2">
    <source>
        <dbReference type="ARBA" id="ARBA00022448"/>
    </source>
</evidence>
<evidence type="ECO:0000259" key="6">
    <source>
        <dbReference type="PROSITE" id="PS50893"/>
    </source>
</evidence>
<evidence type="ECO:0000313" key="7">
    <source>
        <dbReference type="EMBL" id="OOQ60000.1"/>
    </source>
</evidence>
<dbReference type="InterPro" id="IPR050763">
    <property type="entry name" value="ABC_transporter_ATP-binding"/>
</dbReference>
<evidence type="ECO:0000256" key="3">
    <source>
        <dbReference type="ARBA" id="ARBA00022458"/>
    </source>
</evidence>
<keyword evidence="3" id="KW-0536">Nodulation</keyword>
<dbReference type="PROSITE" id="PS50893">
    <property type="entry name" value="ABC_TRANSPORTER_2"/>
    <property type="match status" value="1"/>
</dbReference>
<dbReference type="STRING" id="1792845.BC343_27100"/>